<organism evidence="2 3">
    <name type="scientific">Duncaniella muris</name>
    <dbReference type="NCBI Taxonomy" id="2094150"/>
    <lineage>
        <taxon>Bacteria</taxon>
        <taxon>Pseudomonadati</taxon>
        <taxon>Bacteroidota</taxon>
        <taxon>Bacteroidia</taxon>
        <taxon>Bacteroidales</taxon>
        <taxon>Muribaculaceae</taxon>
        <taxon>Duncaniella</taxon>
    </lineage>
</organism>
<evidence type="ECO:0000259" key="1">
    <source>
        <dbReference type="Pfam" id="PF21012"/>
    </source>
</evidence>
<keyword evidence="3" id="KW-1185">Reference proteome</keyword>
<evidence type="ECO:0000313" key="3">
    <source>
        <dbReference type="Proteomes" id="UP000244905"/>
    </source>
</evidence>
<dbReference type="RefSeq" id="WP_107033303.1">
    <property type="nucleotide sequence ID" value="NZ_PUEC01000041.1"/>
</dbReference>
<proteinExistence type="predicted"/>
<dbReference type="Proteomes" id="UP000244905">
    <property type="component" value="Unassembled WGS sequence"/>
</dbReference>
<reference evidence="3" key="1">
    <citation type="submission" date="2018-02" db="EMBL/GenBank/DDBJ databases">
        <authorList>
            <person name="Clavel T."/>
            <person name="Strowig T."/>
        </authorList>
    </citation>
    <scope>NUCLEOTIDE SEQUENCE [LARGE SCALE GENOMIC DNA]</scope>
    <source>
        <strain evidence="3">DSM 103720</strain>
    </source>
</reference>
<dbReference type="GeneID" id="82527187"/>
<comment type="caution">
    <text evidence="2">The sequence shown here is derived from an EMBL/GenBank/DDBJ whole genome shotgun (WGS) entry which is preliminary data.</text>
</comment>
<dbReference type="InterPro" id="IPR049236">
    <property type="entry name" value="DUF6850"/>
</dbReference>
<accession>A0A2V1ILX2</accession>
<dbReference type="EMBL" id="PUEC01000041">
    <property type="protein sequence ID" value="PWB00461.1"/>
    <property type="molecule type" value="Genomic_DNA"/>
</dbReference>
<feature type="domain" description="DUF6850" evidence="1">
    <location>
        <begin position="53"/>
        <end position="503"/>
    </location>
</feature>
<evidence type="ECO:0000313" key="2">
    <source>
        <dbReference type="EMBL" id="PWB00461.1"/>
    </source>
</evidence>
<name>A0A2V1ILX2_9BACT</name>
<dbReference type="Pfam" id="PF21012">
    <property type="entry name" value="DUF6850"/>
    <property type="match status" value="1"/>
</dbReference>
<dbReference type="AlphaFoldDB" id="A0A2V1ILX2"/>
<gene>
    <name evidence="2" type="ORF">C5O23_12730</name>
</gene>
<protein>
    <recommendedName>
        <fullName evidence="1">DUF6850 domain-containing protein</fullName>
    </recommendedName>
</protein>
<sequence>MSEVSGFQYSLAIIAVAMIPSFGVMAQPLSLSELQRLSQPVNAALMQRYESNPAAMLFRDSVSLSSFAISGEYDRQDKPVMEQLGDGSDLLGVSAGSYTRLGAERVVWGNASFVTGTYRSVRWTDYIDYNRVAPYVLGDEAGGDLSTRSYRFSGGYACGFSRWTVGVHAAYRAEIAYRNRDPRVKTVVSDIDIALGGGYTVNDHSVIGLNAGVNIYNQNCDLDFYNPLNEINTYTLTGMGTYYRRFMGNANKNSGYSSFGYNIGFQWLPVSGQGFAATIGYTGYRMEQQLRNYNNLTLGYTGNDIIDLGISYRLQFGGGIMIQPTIDGNMFRRKGTENIFGSSAGSSYDRIGSSSPYRFESSHFGLSFPVRFEKGNSSMTLTPDIAYESEKESYADPLRRLGASHVISGFDADFSAVSGKSWLWNLSAGVSYAKADPKEEILTDLEPDTPLGQCVLSNYSMLKADRTAFNVSAGISRPVMNFIVSLRVAYRLTDYIGEGLRHGAAVTLAAEF</sequence>